<proteinExistence type="predicted"/>
<reference evidence="3 4" key="1">
    <citation type="submission" date="2023-09" db="EMBL/GenBank/DDBJ databases">
        <title>Whole genome shotgun sequencing (WGS) of Bosea sp. ZW T0_25, isolated from stored onions (Allium cepa).</title>
        <authorList>
            <person name="Stoll D.A."/>
            <person name="Huch M."/>
        </authorList>
    </citation>
    <scope>NUCLEOTIDE SEQUENCE [LARGE SCALE GENOMIC DNA]</scope>
    <source>
        <strain evidence="3 4">ZW T0_25</strain>
    </source>
</reference>
<protein>
    <submittedName>
        <fullName evidence="3">FAD-binding oxidoreductase</fullName>
        <ecNumber evidence="3">1.-.-.-</ecNumber>
    </submittedName>
</protein>
<name>A0ABU3SG47_9HYPH</name>
<dbReference type="EMBL" id="JAWDID010000078">
    <property type="protein sequence ID" value="MDU0343646.1"/>
    <property type="molecule type" value="Genomic_DNA"/>
</dbReference>
<keyword evidence="1 3" id="KW-0560">Oxidoreductase</keyword>
<evidence type="ECO:0000313" key="4">
    <source>
        <dbReference type="Proteomes" id="UP001254257"/>
    </source>
</evidence>
<dbReference type="Pfam" id="PF01266">
    <property type="entry name" value="DAO"/>
    <property type="match status" value="1"/>
</dbReference>
<comment type="caution">
    <text evidence="3">The sequence shown here is derived from an EMBL/GenBank/DDBJ whole genome shotgun (WGS) entry which is preliminary data.</text>
</comment>
<feature type="domain" description="FAD dependent oxidoreductase" evidence="2">
    <location>
        <begin position="38"/>
        <end position="392"/>
    </location>
</feature>
<organism evidence="3 4">
    <name type="scientific">Bosea rubneri</name>
    <dbReference type="NCBI Taxonomy" id="3075434"/>
    <lineage>
        <taxon>Bacteria</taxon>
        <taxon>Pseudomonadati</taxon>
        <taxon>Pseudomonadota</taxon>
        <taxon>Alphaproteobacteria</taxon>
        <taxon>Hyphomicrobiales</taxon>
        <taxon>Boseaceae</taxon>
        <taxon>Bosea</taxon>
    </lineage>
</organism>
<evidence type="ECO:0000256" key="1">
    <source>
        <dbReference type="ARBA" id="ARBA00023002"/>
    </source>
</evidence>
<dbReference type="PANTHER" id="PTHR13847">
    <property type="entry name" value="SARCOSINE DEHYDROGENASE-RELATED"/>
    <property type="match status" value="1"/>
</dbReference>
<dbReference type="Gene3D" id="3.50.50.60">
    <property type="entry name" value="FAD/NAD(P)-binding domain"/>
    <property type="match status" value="1"/>
</dbReference>
<dbReference type="Gene3D" id="3.30.9.10">
    <property type="entry name" value="D-Amino Acid Oxidase, subunit A, domain 2"/>
    <property type="match status" value="1"/>
</dbReference>
<gene>
    <name evidence="3" type="ORF">RKE40_27485</name>
</gene>
<dbReference type="InterPro" id="IPR006076">
    <property type="entry name" value="FAD-dep_OxRdtase"/>
</dbReference>
<dbReference type="EC" id="1.-.-.-" evidence="3"/>
<keyword evidence="4" id="KW-1185">Reference proteome</keyword>
<dbReference type="InterPro" id="IPR036188">
    <property type="entry name" value="FAD/NAD-bd_sf"/>
</dbReference>
<evidence type="ECO:0000259" key="2">
    <source>
        <dbReference type="Pfam" id="PF01266"/>
    </source>
</evidence>
<evidence type="ECO:0000313" key="3">
    <source>
        <dbReference type="EMBL" id="MDU0343646.1"/>
    </source>
</evidence>
<dbReference type="SUPFAM" id="SSF51905">
    <property type="entry name" value="FAD/NAD(P)-binding domain"/>
    <property type="match status" value="1"/>
</dbReference>
<sequence>MFVSDTTVQQDLRGGCPPWLAGFRRPVRAMLKRDLTCDILIVGAGITGALLAQHLTALGHRVCVIDRERAGFGSTTASTAMLQWEIDCPLSELTNFYGFERAANIYRRSHQAVAGLRGLVDDLGLRCAFRHRSSLYLAAGDVGAAELLAEHQLRERAALPGVYLDYPTLRREFNFDREAAIISPGSADADPLLLAHALLAQAIQHGATMFDAQAVSYDNFGHGLIVGLESGHQIEAKNVILATGYVMPDFPKTELHSTASSWAIATPPQTPEALWRDGVLIWEASEDYLYARATADNRIVIGGEDDDTVTEPDERDGLMPEKAATILRKLSLLRPNAVAKAEMIWSGAFGQTDDGLPLIGRAPGMPSLFAAYGYGGNGITFSFLASRMIAKMIGGDQEEWYDDFALDRPVPKT</sequence>
<dbReference type="Proteomes" id="UP001254257">
    <property type="component" value="Unassembled WGS sequence"/>
</dbReference>
<accession>A0ABU3SG47</accession>
<dbReference type="PANTHER" id="PTHR13847:SF201">
    <property type="entry name" value="PUTATIBE OXIDOREDUCTASE"/>
    <property type="match status" value="1"/>
</dbReference>
<dbReference type="GO" id="GO:0016491">
    <property type="term" value="F:oxidoreductase activity"/>
    <property type="evidence" value="ECO:0007669"/>
    <property type="project" value="UniProtKB-KW"/>
</dbReference>
<dbReference type="RefSeq" id="WP_316021349.1">
    <property type="nucleotide sequence ID" value="NZ_JAWDID010000078.1"/>
</dbReference>